<gene>
    <name evidence="2" type="ORF">NVS89_08705</name>
</gene>
<comment type="caution">
    <text evidence="2">The sequence shown here is derived from an EMBL/GenBank/DDBJ whole genome shotgun (WGS) entry which is preliminary data.</text>
</comment>
<dbReference type="Proteomes" id="UP001151088">
    <property type="component" value="Unassembled WGS sequence"/>
</dbReference>
<proteinExistence type="predicted"/>
<evidence type="ECO:0000313" key="3">
    <source>
        <dbReference type="Proteomes" id="UP001151088"/>
    </source>
</evidence>
<evidence type="ECO:0000313" key="2">
    <source>
        <dbReference type="EMBL" id="MCS0495175.1"/>
    </source>
</evidence>
<keyword evidence="1" id="KW-0732">Signal</keyword>
<feature type="signal peptide" evidence="1">
    <location>
        <begin position="1"/>
        <end position="21"/>
    </location>
</feature>
<dbReference type="RefSeq" id="WP_258732218.1">
    <property type="nucleotide sequence ID" value="NZ_JANTHZ010000002.1"/>
</dbReference>
<evidence type="ECO:0000256" key="1">
    <source>
        <dbReference type="SAM" id="SignalP"/>
    </source>
</evidence>
<protein>
    <submittedName>
        <fullName evidence="2">Uncharacterized protein</fullName>
    </submittedName>
</protein>
<dbReference type="EMBL" id="JANTHZ010000002">
    <property type="protein sequence ID" value="MCS0495175.1"/>
    <property type="molecule type" value="Genomic_DNA"/>
</dbReference>
<feature type="chain" id="PRO_5040811076" evidence="1">
    <location>
        <begin position="22"/>
        <end position="126"/>
    </location>
</feature>
<organism evidence="2 3">
    <name type="scientific">Ancylobacter mangrovi</name>
    <dbReference type="NCBI Taxonomy" id="2972472"/>
    <lineage>
        <taxon>Bacteria</taxon>
        <taxon>Pseudomonadati</taxon>
        <taxon>Pseudomonadota</taxon>
        <taxon>Alphaproteobacteria</taxon>
        <taxon>Hyphomicrobiales</taxon>
        <taxon>Xanthobacteraceae</taxon>
        <taxon>Ancylobacter</taxon>
    </lineage>
</organism>
<reference evidence="2" key="1">
    <citation type="submission" date="2022-08" db="EMBL/GenBank/DDBJ databases">
        <authorList>
            <person name="Li F."/>
        </authorList>
    </citation>
    <scope>NUCLEOTIDE SEQUENCE</scope>
    <source>
        <strain evidence="2">MQZ15Z-1</strain>
    </source>
</reference>
<keyword evidence="3" id="KW-1185">Reference proteome</keyword>
<accession>A0A9X2PC22</accession>
<name>A0A9X2PC22_9HYPH</name>
<dbReference type="AlphaFoldDB" id="A0A9X2PC22"/>
<sequence length="126" mass="13711">MKMTAAAALTLALLAAPAARAQGVDSLTGRVWVEANPANKMPGTMLVFFTDGTLLMDSCWETYALRKWTRTAPNAVSWDEDGARVSATVTKLTATDLTLKVKAGPDVVEHRYSRPKVPFVCPNMKR</sequence>